<dbReference type="PANTHER" id="PTHR11067:SF9">
    <property type="entry name" value="INOSINE TRIPHOSPHATE PYROPHOSPHATASE"/>
    <property type="match status" value="1"/>
</dbReference>
<protein>
    <recommendedName>
        <fullName evidence="13">Inosine triphosphate pyrophosphatase</fullName>
        <shortName evidence="13">ITPase</shortName>
        <shortName evidence="13">Inosine triphosphatase</shortName>
        <ecNumber evidence="13">3.6.1.66</ecNumber>
    </recommendedName>
    <alternativeName>
        <fullName evidence="13">Non-canonical purine NTP pyrophosphatase</fullName>
    </alternativeName>
    <alternativeName>
        <fullName evidence="13">Non-standard purine NTP pyrophosphatase</fullName>
    </alternativeName>
    <alternativeName>
        <fullName evidence="13">Nucleoside-triphosphate diphosphatase</fullName>
    </alternativeName>
    <alternativeName>
        <fullName evidence="13">Nucleoside-triphosphate pyrophosphatase</fullName>
        <shortName evidence="13">NTPase</shortName>
    </alternativeName>
    <alternativeName>
        <fullName evidence="13">XTP/dITP diphosphatase</fullName>
    </alternativeName>
</protein>
<comment type="subunit">
    <text evidence="13">Homodimer.</text>
</comment>
<dbReference type="InterPro" id="IPR011011">
    <property type="entry name" value="Znf_FYVE_PHD"/>
</dbReference>
<gene>
    <name evidence="15" type="ORF">MCOS_LOCUS10032</name>
</gene>
<dbReference type="InterPro" id="IPR002637">
    <property type="entry name" value="RdgB/HAM1"/>
</dbReference>
<organism evidence="15 16">
    <name type="scientific">Mesocestoides corti</name>
    <name type="common">Flatworm</name>
    <dbReference type="NCBI Taxonomy" id="53468"/>
    <lineage>
        <taxon>Eukaryota</taxon>
        <taxon>Metazoa</taxon>
        <taxon>Spiralia</taxon>
        <taxon>Lophotrochozoa</taxon>
        <taxon>Platyhelminthes</taxon>
        <taxon>Cestoda</taxon>
        <taxon>Eucestoda</taxon>
        <taxon>Cyclophyllidea</taxon>
        <taxon>Mesocestoididae</taxon>
        <taxon>Mesocestoides</taxon>
    </lineage>
</organism>
<dbReference type="Pfam" id="PF01725">
    <property type="entry name" value="Ham1p_like"/>
    <property type="match status" value="1"/>
</dbReference>
<evidence type="ECO:0000256" key="10">
    <source>
        <dbReference type="ARBA" id="ARBA00093218"/>
    </source>
</evidence>
<evidence type="ECO:0000256" key="9">
    <source>
        <dbReference type="ARBA" id="ARBA00054940"/>
    </source>
</evidence>
<comment type="cofactor">
    <cofactor evidence="13">
        <name>Mg(2+)</name>
        <dbReference type="ChEBI" id="CHEBI:18420"/>
    </cofactor>
    <cofactor evidence="13">
        <name>Mn(2+)</name>
        <dbReference type="ChEBI" id="CHEBI:29035"/>
    </cofactor>
    <text evidence="13">Binds 1 divalent metal cation per subunit; can use either Mg(2+) or Mn(2+).</text>
</comment>
<keyword evidence="16" id="KW-1185">Reference proteome</keyword>
<keyword evidence="3 13" id="KW-0963">Cytoplasm</keyword>
<evidence type="ECO:0000256" key="8">
    <source>
        <dbReference type="ARBA" id="ARBA00023080"/>
    </source>
</evidence>
<evidence type="ECO:0000313" key="17">
    <source>
        <dbReference type="WBParaSite" id="MCU_010898-RB"/>
    </source>
</evidence>
<evidence type="ECO:0000256" key="3">
    <source>
        <dbReference type="ARBA" id="ARBA00022490"/>
    </source>
</evidence>
<evidence type="ECO:0000313" key="16">
    <source>
        <dbReference type="Proteomes" id="UP000267029"/>
    </source>
</evidence>
<dbReference type="HAMAP" id="MF_03148">
    <property type="entry name" value="HAM1_NTPase"/>
    <property type="match status" value="1"/>
</dbReference>
<dbReference type="GO" id="GO:0005737">
    <property type="term" value="C:cytoplasm"/>
    <property type="evidence" value="ECO:0007669"/>
    <property type="project" value="UniProtKB-SubCell"/>
</dbReference>
<accession>A0A158QWD9</accession>
<dbReference type="SUPFAM" id="SSF57903">
    <property type="entry name" value="FYVE/PHD zinc finger"/>
    <property type="match status" value="1"/>
</dbReference>
<dbReference type="OrthoDB" id="6288734at2759"/>
<comment type="similarity">
    <text evidence="2 13 14">Belongs to the HAM1 NTPase family.</text>
</comment>
<proteinExistence type="inferred from homology"/>
<comment type="function">
    <text evidence="9">Pyrophosphatase that hydrolyzes the non-canonical purine nucleotides inosine triphosphate (ITP), deoxyinosine triphosphate (dITP) as well as 2'-deoxy-N-6-hydroxylaminopurine triphosphate (dHAPTP) and xanthosine 5'-triphosphate (XTP) to their respective monophosphate derivatives. The enzyme does not distinguish between the deoxy- and ribose forms. Probably excludes non-canonical purines from RNA and DNA precursor pools, thus preventing their incorporation into RNA and DNA and avoiding chromosomal lesions.</text>
</comment>
<dbReference type="Gene3D" id="3.30.40.10">
    <property type="entry name" value="Zinc/RING finger domain, C3HC4 (zinc finger)"/>
    <property type="match status" value="1"/>
</dbReference>
<dbReference type="GO" id="GO:0046872">
    <property type="term" value="F:metal ion binding"/>
    <property type="evidence" value="ECO:0007669"/>
    <property type="project" value="UniProtKB-KW"/>
</dbReference>
<dbReference type="GO" id="GO:0009117">
    <property type="term" value="P:nucleotide metabolic process"/>
    <property type="evidence" value="ECO:0007669"/>
    <property type="project" value="UniProtKB-KW"/>
</dbReference>
<keyword evidence="6 13" id="KW-0378">Hydrolase</keyword>
<keyword evidence="8 13" id="KW-0546">Nucleotide metabolism</keyword>
<dbReference type="GO" id="GO:0035870">
    <property type="term" value="F:dITP diphosphatase activity"/>
    <property type="evidence" value="ECO:0007669"/>
    <property type="project" value="UniProtKB-UniRule"/>
</dbReference>
<dbReference type="CDD" id="cd00515">
    <property type="entry name" value="HAM1"/>
    <property type="match status" value="1"/>
</dbReference>
<keyword evidence="13" id="KW-0464">Manganese</keyword>
<feature type="binding site" evidence="13">
    <location>
        <position position="250"/>
    </location>
    <ligand>
        <name>ITP</name>
        <dbReference type="ChEBI" id="CHEBI:61402"/>
    </ligand>
</feature>
<evidence type="ECO:0000256" key="5">
    <source>
        <dbReference type="ARBA" id="ARBA00022741"/>
    </source>
</evidence>
<dbReference type="STRING" id="53468.A0A158QWD9"/>
<feature type="binding site" evidence="13">
    <location>
        <position position="148"/>
    </location>
    <ligand>
        <name>Mg(2+)</name>
        <dbReference type="ChEBI" id="CHEBI:18420"/>
    </ligand>
</feature>
<comment type="catalytic activity">
    <reaction evidence="12">
        <text>N(6)-hydroxy-dATP + H2O = N(6)-hydroxy-dAMP + diphosphate + H(+)</text>
        <dbReference type="Rhea" id="RHEA:83971"/>
        <dbReference type="ChEBI" id="CHEBI:15377"/>
        <dbReference type="ChEBI" id="CHEBI:15378"/>
        <dbReference type="ChEBI" id="CHEBI:33019"/>
        <dbReference type="ChEBI" id="CHEBI:233529"/>
        <dbReference type="ChEBI" id="CHEBI:233530"/>
    </reaction>
    <physiologicalReaction direction="left-to-right" evidence="12">
        <dbReference type="Rhea" id="RHEA:83972"/>
    </physiologicalReaction>
</comment>
<dbReference type="EC" id="3.6.1.66" evidence="13"/>
<dbReference type="InterPro" id="IPR013083">
    <property type="entry name" value="Znf_RING/FYVE/PHD"/>
</dbReference>
<dbReference type="GO" id="GO:0036220">
    <property type="term" value="F:ITP diphosphatase activity"/>
    <property type="evidence" value="ECO:0007669"/>
    <property type="project" value="UniProtKB-UniRule"/>
</dbReference>
<comment type="catalytic activity">
    <reaction evidence="10">
        <text>ITP + H2O = IMP + diphosphate + H(+)</text>
        <dbReference type="Rhea" id="RHEA:29399"/>
        <dbReference type="ChEBI" id="CHEBI:15377"/>
        <dbReference type="ChEBI" id="CHEBI:15378"/>
        <dbReference type="ChEBI" id="CHEBI:33019"/>
        <dbReference type="ChEBI" id="CHEBI:58053"/>
        <dbReference type="ChEBI" id="CHEBI:61402"/>
        <dbReference type="EC" id="3.6.1.66"/>
    </reaction>
    <physiologicalReaction direction="left-to-right" evidence="10">
        <dbReference type="Rhea" id="RHEA:29400"/>
    </physiologicalReaction>
</comment>
<evidence type="ECO:0000256" key="14">
    <source>
        <dbReference type="RuleBase" id="RU003781"/>
    </source>
</evidence>
<name>A0A158QWD9_MESCO</name>
<dbReference type="GO" id="GO:0036222">
    <property type="term" value="F:XTP diphosphatase activity"/>
    <property type="evidence" value="ECO:0007669"/>
    <property type="project" value="UniProtKB-UniRule"/>
</dbReference>
<sequence>MLSVCGRAGCRFPIEVDRIICRACSLPFHRECSNLSPEDYDNKLNSENWLCLRCISIDTAKSNNNSPTESSPTSAKISRLDSPQVISYVTSNPNKLRETSEILGEQYSNMLKQVNIDLPEYQGTIEEIAQLKCRYAAEKVDGPVLVEDTSLGFDALKGMPGPYIKWFLKAVGPEGLYKMQVGFGPENNGAEAICTFAYSSGKDRPVRLFQGVTRGRIVEPRGVSRFGWDPCFQPDEGHGQTYAEMDKELKNAISHRFKAANKLREFLKSRLTSGSTS</sequence>
<evidence type="ECO:0000256" key="6">
    <source>
        <dbReference type="ARBA" id="ARBA00022801"/>
    </source>
</evidence>
<feature type="binding site" evidence="13">
    <location>
        <position position="132"/>
    </location>
    <ligand>
        <name>ITP</name>
        <dbReference type="ChEBI" id="CHEBI:61402"/>
    </ligand>
</feature>
<feature type="binding site" evidence="13">
    <location>
        <begin position="90"/>
        <end position="95"/>
    </location>
    <ligand>
        <name>ITP</name>
        <dbReference type="ChEBI" id="CHEBI:61402"/>
    </ligand>
</feature>
<dbReference type="PANTHER" id="PTHR11067">
    <property type="entry name" value="INOSINE TRIPHOSPHATE PYROPHOSPHATASE/HAM1 PROTEIN"/>
    <property type="match status" value="1"/>
</dbReference>
<comment type="subcellular location">
    <subcellularLocation>
        <location evidence="1 13">Cytoplasm</location>
    </subcellularLocation>
</comment>
<evidence type="ECO:0000256" key="11">
    <source>
        <dbReference type="ARBA" id="ARBA00093255"/>
    </source>
</evidence>
<evidence type="ECO:0000313" key="15">
    <source>
        <dbReference type="EMBL" id="VDD84029.1"/>
    </source>
</evidence>
<dbReference type="InterPro" id="IPR027502">
    <property type="entry name" value="ITPase"/>
</dbReference>
<evidence type="ECO:0000256" key="12">
    <source>
        <dbReference type="ARBA" id="ARBA00093271"/>
    </source>
</evidence>
<dbReference type="AlphaFoldDB" id="A0A158QWD9"/>
<feature type="binding site" evidence="13">
    <location>
        <position position="120"/>
    </location>
    <ligand>
        <name>Mg(2+)</name>
        <dbReference type="ChEBI" id="CHEBI:18420"/>
    </ligand>
</feature>
<comment type="catalytic activity">
    <reaction evidence="13">
        <text>XTP + H2O = XMP + diphosphate + H(+)</text>
        <dbReference type="Rhea" id="RHEA:28610"/>
        <dbReference type="ChEBI" id="CHEBI:15377"/>
        <dbReference type="ChEBI" id="CHEBI:15378"/>
        <dbReference type="ChEBI" id="CHEBI:33019"/>
        <dbReference type="ChEBI" id="CHEBI:57464"/>
        <dbReference type="ChEBI" id="CHEBI:61314"/>
        <dbReference type="EC" id="3.6.1.66"/>
    </reaction>
</comment>
<dbReference type="InterPro" id="IPR029001">
    <property type="entry name" value="ITPase-like_fam"/>
</dbReference>
<keyword evidence="7 13" id="KW-0460">Magnesium</keyword>
<comment type="catalytic activity">
    <reaction evidence="11">
        <text>dITP + H2O = dIMP + diphosphate + H(+)</text>
        <dbReference type="Rhea" id="RHEA:28342"/>
        <dbReference type="ChEBI" id="CHEBI:15377"/>
        <dbReference type="ChEBI" id="CHEBI:15378"/>
        <dbReference type="ChEBI" id="CHEBI:33019"/>
        <dbReference type="ChEBI" id="CHEBI:61194"/>
        <dbReference type="ChEBI" id="CHEBI:61382"/>
        <dbReference type="EC" id="3.6.1.66"/>
    </reaction>
    <physiologicalReaction direction="left-to-right" evidence="11">
        <dbReference type="Rhea" id="RHEA:28343"/>
    </physiologicalReaction>
</comment>
<evidence type="ECO:0000256" key="1">
    <source>
        <dbReference type="ARBA" id="ARBA00004496"/>
    </source>
</evidence>
<evidence type="ECO:0000256" key="2">
    <source>
        <dbReference type="ARBA" id="ARBA00008023"/>
    </source>
</evidence>
<dbReference type="GO" id="GO:0000166">
    <property type="term" value="F:nucleotide binding"/>
    <property type="evidence" value="ECO:0007669"/>
    <property type="project" value="UniProtKB-KW"/>
</dbReference>
<dbReference type="GO" id="GO:0009204">
    <property type="term" value="P:deoxyribonucleoside triphosphate catabolic process"/>
    <property type="evidence" value="ECO:0007669"/>
    <property type="project" value="UniProtKB-UniRule"/>
</dbReference>
<dbReference type="NCBIfam" id="TIGR00042">
    <property type="entry name" value="RdgB/HAM1 family non-canonical purine NTP pyrophosphatase"/>
    <property type="match status" value="1"/>
</dbReference>
<evidence type="ECO:0000256" key="4">
    <source>
        <dbReference type="ARBA" id="ARBA00022723"/>
    </source>
</evidence>
<dbReference type="EMBL" id="UXSR01005948">
    <property type="protein sequence ID" value="VDD84029.1"/>
    <property type="molecule type" value="Genomic_DNA"/>
</dbReference>
<dbReference type="WBParaSite" id="MCU_010898-RB">
    <property type="protein sequence ID" value="MCU_010898-RB"/>
    <property type="gene ID" value="MCU_010898"/>
</dbReference>
<evidence type="ECO:0000256" key="13">
    <source>
        <dbReference type="HAMAP-Rule" id="MF_03148"/>
    </source>
</evidence>
<feature type="binding site" evidence="13">
    <location>
        <begin position="148"/>
        <end position="149"/>
    </location>
    <ligand>
        <name>ITP</name>
        <dbReference type="ChEBI" id="CHEBI:61402"/>
    </ligand>
</feature>
<evidence type="ECO:0000256" key="7">
    <source>
        <dbReference type="ARBA" id="ARBA00022842"/>
    </source>
</evidence>
<dbReference type="FunFam" id="3.90.950.10:FF:000003">
    <property type="entry name" value="Inosine triphosphate pyrophosphatase"/>
    <property type="match status" value="1"/>
</dbReference>
<dbReference type="Gene3D" id="3.90.950.10">
    <property type="match status" value="1"/>
</dbReference>
<feature type="binding site" evidence="13">
    <location>
        <begin position="255"/>
        <end position="256"/>
    </location>
    <ligand>
        <name>ITP</name>
        <dbReference type="ChEBI" id="CHEBI:61402"/>
    </ligand>
</feature>
<feature type="binding site" evidence="13">
    <location>
        <begin position="226"/>
        <end position="229"/>
    </location>
    <ligand>
        <name>ITP</name>
        <dbReference type="ChEBI" id="CHEBI:61402"/>
    </ligand>
</feature>
<keyword evidence="5 13" id="KW-0547">Nucleotide-binding</keyword>
<dbReference type="Proteomes" id="UP000267029">
    <property type="component" value="Unassembled WGS sequence"/>
</dbReference>
<dbReference type="SUPFAM" id="SSF52972">
    <property type="entry name" value="ITPase-like"/>
    <property type="match status" value="1"/>
</dbReference>
<reference evidence="15 16" key="1">
    <citation type="submission" date="2018-10" db="EMBL/GenBank/DDBJ databases">
        <authorList>
            <consortium name="Pathogen Informatics"/>
        </authorList>
    </citation>
    <scope>NUCLEOTIDE SEQUENCE [LARGE SCALE GENOMIC DNA]</scope>
</reference>
<comment type="function">
    <text evidence="13">Pyrophosphatase that hydrolyzes non-canonical purine nucleotides such as inosine triphosphate (ITP), deoxyinosine triphosphate (dITP) or xanthosine 5'-triphosphate (XTP) to their respective monophosphate derivatives. The enzyme does not distinguish between the deoxy- and ribose forms. Probably excludes non-canonical purines from RNA and DNA precursor pools, thus preventing their incorporation into RNA and DNA and avoiding chromosomal lesions.</text>
</comment>
<reference evidence="17" key="2">
    <citation type="submission" date="2019-11" db="UniProtKB">
        <authorList>
            <consortium name="WormBaseParasite"/>
        </authorList>
    </citation>
    <scope>IDENTIFICATION</scope>
</reference>
<keyword evidence="4 13" id="KW-0479">Metal-binding</keyword>